<comment type="subcellular location">
    <subcellularLocation>
        <location evidence="1">Cytoplasm</location>
    </subcellularLocation>
</comment>
<comment type="caution">
    <text evidence="8">The sequence shown here is derived from an EMBL/GenBank/DDBJ whole genome shotgun (WGS) entry which is preliminary data.</text>
</comment>
<evidence type="ECO:0000256" key="6">
    <source>
        <dbReference type="ARBA" id="ARBA00023186"/>
    </source>
</evidence>
<dbReference type="InterPro" id="IPR006121">
    <property type="entry name" value="HMA_dom"/>
</dbReference>
<dbReference type="CDD" id="cd00371">
    <property type="entry name" value="HMA"/>
    <property type="match status" value="1"/>
</dbReference>
<dbReference type="NCBIfam" id="NF033795">
    <property type="entry name" value="chaper_CopZ_Bs"/>
    <property type="match status" value="1"/>
</dbReference>
<evidence type="ECO:0000256" key="2">
    <source>
        <dbReference type="ARBA" id="ARBA00015313"/>
    </source>
</evidence>
<evidence type="ECO:0000259" key="7">
    <source>
        <dbReference type="PROSITE" id="PS50846"/>
    </source>
</evidence>
<organism evidence="8 9">
    <name type="scientific">Bhargavaea ullalensis</name>
    <dbReference type="NCBI Taxonomy" id="1265685"/>
    <lineage>
        <taxon>Bacteria</taxon>
        <taxon>Bacillati</taxon>
        <taxon>Bacillota</taxon>
        <taxon>Bacilli</taxon>
        <taxon>Bacillales</taxon>
        <taxon>Caryophanaceae</taxon>
        <taxon>Bhargavaea</taxon>
    </lineage>
</organism>
<keyword evidence="3" id="KW-0963">Cytoplasm</keyword>
<dbReference type="PANTHER" id="PTHR46594">
    <property type="entry name" value="P-TYPE CATION-TRANSPORTING ATPASE"/>
    <property type="match status" value="1"/>
</dbReference>
<dbReference type="PRINTS" id="PR00944">
    <property type="entry name" value="CUEXPORT"/>
</dbReference>
<keyword evidence="6" id="KW-0143">Chaperone</keyword>
<evidence type="ECO:0000313" key="8">
    <source>
        <dbReference type="EMBL" id="MET3574480.1"/>
    </source>
</evidence>
<evidence type="ECO:0000256" key="5">
    <source>
        <dbReference type="ARBA" id="ARBA00023008"/>
    </source>
</evidence>
<dbReference type="Gene3D" id="3.30.70.100">
    <property type="match status" value="1"/>
</dbReference>
<dbReference type="SUPFAM" id="SSF55008">
    <property type="entry name" value="HMA, heavy metal-associated domain"/>
    <property type="match status" value="1"/>
</dbReference>
<evidence type="ECO:0000313" key="9">
    <source>
        <dbReference type="Proteomes" id="UP001549099"/>
    </source>
</evidence>
<keyword evidence="5" id="KW-0186">Copper</keyword>
<accession>A0ABV2G861</accession>
<dbReference type="InterPro" id="IPR017969">
    <property type="entry name" value="Heavy-metal-associated_CS"/>
</dbReference>
<dbReference type="InterPro" id="IPR006122">
    <property type="entry name" value="HMA_Cu_ion-bd"/>
</dbReference>
<dbReference type="PROSITE" id="PS50846">
    <property type="entry name" value="HMA_2"/>
    <property type="match status" value="1"/>
</dbReference>
<proteinExistence type="predicted"/>
<keyword evidence="9" id="KW-1185">Reference proteome</keyword>
<evidence type="ECO:0000256" key="1">
    <source>
        <dbReference type="ARBA" id="ARBA00004496"/>
    </source>
</evidence>
<evidence type="ECO:0000256" key="4">
    <source>
        <dbReference type="ARBA" id="ARBA00022723"/>
    </source>
</evidence>
<protein>
    <recommendedName>
        <fullName evidence="2">Copper chaperone CopZ</fullName>
    </recommendedName>
</protein>
<dbReference type="EMBL" id="JBEPLW010000001">
    <property type="protein sequence ID" value="MET3574480.1"/>
    <property type="molecule type" value="Genomic_DNA"/>
</dbReference>
<dbReference type="NCBIfam" id="TIGR00003">
    <property type="entry name" value="copper ion binding protein"/>
    <property type="match status" value="1"/>
</dbReference>
<dbReference type="InterPro" id="IPR049740">
    <property type="entry name" value="CopZ"/>
</dbReference>
<dbReference type="InterPro" id="IPR000428">
    <property type="entry name" value="Cu-bd"/>
</dbReference>
<sequence>MEQVKLNVQGMSCNHCVNAVESSVGGLGGVDSVNVSLADNQVNVSFDPAAVSVDQIVDTIEDQGYDVQK</sequence>
<feature type="domain" description="HMA" evidence="7">
    <location>
        <begin position="2"/>
        <end position="68"/>
    </location>
</feature>
<name>A0ABV2G861_9BACL</name>
<evidence type="ECO:0000256" key="3">
    <source>
        <dbReference type="ARBA" id="ARBA00022490"/>
    </source>
</evidence>
<dbReference type="Proteomes" id="UP001549099">
    <property type="component" value="Unassembled WGS sequence"/>
</dbReference>
<dbReference type="InterPro" id="IPR036163">
    <property type="entry name" value="HMA_dom_sf"/>
</dbReference>
<dbReference type="RefSeq" id="WP_354194683.1">
    <property type="nucleotide sequence ID" value="NZ_JBEPLW010000001.1"/>
</dbReference>
<gene>
    <name evidence="8" type="ORF">ABID49_000356</name>
</gene>
<keyword evidence="4" id="KW-0479">Metal-binding</keyword>
<dbReference type="Pfam" id="PF00403">
    <property type="entry name" value="HMA"/>
    <property type="match status" value="1"/>
</dbReference>
<dbReference type="PROSITE" id="PS01047">
    <property type="entry name" value="HMA_1"/>
    <property type="match status" value="1"/>
</dbReference>
<reference evidence="8 9" key="1">
    <citation type="submission" date="2024-06" db="EMBL/GenBank/DDBJ databases">
        <title>Genomic Encyclopedia of Type Strains, Phase IV (KMG-IV): sequencing the most valuable type-strain genomes for metagenomic binning, comparative biology and taxonomic classification.</title>
        <authorList>
            <person name="Goeker M."/>
        </authorList>
    </citation>
    <scope>NUCLEOTIDE SEQUENCE [LARGE SCALE GENOMIC DNA]</scope>
    <source>
        <strain evidence="8 9">DSM 26128</strain>
    </source>
</reference>
<dbReference type="PANTHER" id="PTHR46594:SF4">
    <property type="entry name" value="P-TYPE CATION-TRANSPORTING ATPASE"/>
    <property type="match status" value="1"/>
</dbReference>